<keyword evidence="9" id="KW-0539">Nucleus</keyword>
<dbReference type="PROSITE" id="PS00028">
    <property type="entry name" value="ZINC_FINGER_C2H2_1"/>
    <property type="match status" value="1"/>
</dbReference>
<keyword evidence="10" id="KW-0175">Coiled coil</keyword>
<dbReference type="Pfam" id="PF16622">
    <property type="entry name" value="zf-C2H2_11"/>
    <property type="match status" value="1"/>
</dbReference>
<keyword evidence="7" id="KW-0238">DNA-binding</keyword>
<keyword evidence="5" id="KW-0862">Zinc</keyword>
<evidence type="ECO:0000256" key="9">
    <source>
        <dbReference type="ARBA" id="ARBA00023242"/>
    </source>
</evidence>
<keyword evidence="6" id="KW-0805">Transcription regulation</keyword>
<organism evidence="12 13">
    <name type="scientific">Araneus ventricosus</name>
    <name type="common">Orbweaver spider</name>
    <name type="synonym">Epeira ventricosa</name>
    <dbReference type="NCBI Taxonomy" id="182803"/>
    <lineage>
        <taxon>Eukaryota</taxon>
        <taxon>Metazoa</taxon>
        <taxon>Ecdysozoa</taxon>
        <taxon>Arthropoda</taxon>
        <taxon>Chelicerata</taxon>
        <taxon>Arachnida</taxon>
        <taxon>Araneae</taxon>
        <taxon>Araneomorphae</taxon>
        <taxon>Entelegynae</taxon>
        <taxon>Araneoidea</taxon>
        <taxon>Araneidae</taxon>
        <taxon>Araneus</taxon>
    </lineage>
</organism>
<sequence length="668" mass="76049">MENEVALQIKKYEALALKNKGALMSFWAKQPMLKKEDHQASASVAEKIDVKFEEEVKILDVPDKDIPQEQPAKKAKVQEELKLQLDMINSDLVGYYKRKSSGMLTEKQETELKENKAKKRKVEAELKKKINDQKRQKKKRRTKLAELCEAHPHVKEALKIREKFGRPRLKADQPELLKAIVDIAIHGSAAHENRQSDVYRSMKTLDELTAQLKLDEFSVSRSGVYLRLLPKRSSTLEGKRHVVTAPFKLIRAQNDSHLNQDDKARVIIGLAAANKQSPLIIHVEYKVSLPDHNWVVAARHKLIPSVYAGIDIEKDGLGRIEAVGYSGSTYVAIRSGKHTTSTAYSHGLDFERFLELPEFYKITKFDNAVKPVVVFVVDPGPDENPRYQKTIQVGVHHFRQNNLDALFIAANAPGRSAFNRVERRMAPLNNYPTIAEYISAENSELNQESLEEVDDKWFSTHIRTSQYLTQIVKCFDVKCCQKVRSAFFTIVQSRFLPTPIPVCQTVEGLKAPINRADSENYKFPSLFAAQILKADELLPRSLESSYKVLPYDLYCPSVQSVLPTCVCKHCGLYFASNVMLKKHIIGVHKITGKCQPEVGRVRPLRIAARRQQELMALIAFTENVEFADWVDEDDIDIRGLTIPEDESDVKMPVYSMNEHISSLWEEES</sequence>
<keyword evidence="8" id="KW-0804">Transcription</keyword>
<protein>
    <recommendedName>
        <fullName evidence="11">C2H2-type domain-containing protein</fullName>
    </recommendedName>
</protein>
<evidence type="ECO:0000256" key="6">
    <source>
        <dbReference type="ARBA" id="ARBA00023015"/>
    </source>
</evidence>
<keyword evidence="3" id="KW-0677">Repeat</keyword>
<dbReference type="AlphaFoldDB" id="A0A4Y2NBS1"/>
<dbReference type="GO" id="GO:0008270">
    <property type="term" value="F:zinc ion binding"/>
    <property type="evidence" value="ECO:0007669"/>
    <property type="project" value="UniProtKB-KW"/>
</dbReference>
<dbReference type="PANTHER" id="PTHR46954">
    <property type="entry name" value="C2H2-TYPE DOMAIN-CONTAINING PROTEIN"/>
    <property type="match status" value="1"/>
</dbReference>
<comment type="caution">
    <text evidence="12">The sequence shown here is derived from an EMBL/GenBank/DDBJ whole genome shotgun (WGS) entry which is preliminary data.</text>
</comment>
<dbReference type="InterPro" id="IPR041697">
    <property type="entry name" value="Znf-C2H2_11"/>
</dbReference>
<accession>A0A4Y2NBS1</accession>
<evidence type="ECO:0000256" key="10">
    <source>
        <dbReference type="SAM" id="Coils"/>
    </source>
</evidence>
<dbReference type="InterPro" id="IPR013087">
    <property type="entry name" value="Znf_C2H2_type"/>
</dbReference>
<feature type="domain" description="C2H2-type" evidence="11">
    <location>
        <begin position="565"/>
        <end position="588"/>
    </location>
</feature>
<comment type="subcellular location">
    <subcellularLocation>
        <location evidence="1">Nucleus</location>
    </subcellularLocation>
</comment>
<dbReference type="Proteomes" id="UP000499080">
    <property type="component" value="Unassembled WGS sequence"/>
</dbReference>
<reference evidence="12 13" key="1">
    <citation type="journal article" date="2019" name="Sci. Rep.">
        <title>Orb-weaving spider Araneus ventricosus genome elucidates the spidroin gene catalogue.</title>
        <authorList>
            <person name="Kono N."/>
            <person name="Nakamura H."/>
            <person name="Ohtoshi R."/>
            <person name="Moran D.A.P."/>
            <person name="Shinohara A."/>
            <person name="Yoshida Y."/>
            <person name="Fujiwara M."/>
            <person name="Mori M."/>
            <person name="Tomita M."/>
            <person name="Arakawa K."/>
        </authorList>
    </citation>
    <scope>NUCLEOTIDE SEQUENCE [LARGE SCALE GENOMIC DNA]</scope>
</reference>
<evidence type="ECO:0000256" key="2">
    <source>
        <dbReference type="ARBA" id="ARBA00022723"/>
    </source>
</evidence>
<dbReference type="GO" id="GO:0005634">
    <property type="term" value="C:nucleus"/>
    <property type="evidence" value="ECO:0007669"/>
    <property type="project" value="UniProtKB-SubCell"/>
</dbReference>
<evidence type="ECO:0000256" key="7">
    <source>
        <dbReference type="ARBA" id="ARBA00023125"/>
    </source>
</evidence>
<dbReference type="OrthoDB" id="7788869at2759"/>
<proteinExistence type="predicted"/>
<feature type="coiled-coil region" evidence="10">
    <location>
        <begin position="105"/>
        <end position="139"/>
    </location>
</feature>
<evidence type="ECO:0000256" key="4">
    <source>
        <dbReference type="ARBA" id="ARBA00022771"/>
    </source>
</evidence>
<evidence type="ECO:0000256" key="1">
    <source>
        <dbReference type="ARBA" id="ARBA00004123"/>
    </source>
</evidence>
<gene>
    <name evidence="12" type="ORF">AVEN_98429_1</name>
</gene>
<dbReference type="PANTHER" id="PTHR46954:SF1">
    <property type="entry name" value="C2H2-TYPE DOMAIN-CONTAINING PROTEIN"/>
    <property type="match status" value="1"/>
</dbReference>
<name>A0A4Y2NBS1_ARAVE</name>
<evidence type="ECO:0000256" key="5">
    <source>
        <dbReference type="ARBA" id="ARBA00022833"/>
    </source>
</evidence>
<evidence type="ECO:0000313" key="13">
    <source>
        <dbReference type="Proteomes" id="UP000499080"/>
    </source>
</evidence>
<dbReference type="EMBL" id="BGPR01008673">
    <property type="protein sequence ID" value="GBN35266.1"/>
    <property type="molecule type" value="Genomic_DNA"/>
</dbReference>
<keyword evidence="4" id="KW-0863">Zinc-finger</keyword>
<evidence type="ECO:0000256" key="8">
    <source>
        <dbReference type="ARBA" id="ARBA00023163"/>
    </source>
</evidence>
<keyword evidence="2" id="KW-0479">Metal-binding</keyword>
<evidence type="ECO:0000259" key="11">
    <source>
        <dbReference type="PROSITE" id="PS00028"/>
    </source>
</evidence>
<dbReference type="GO" id="GO:0003677">
    <property type="term" value="F:DNA binding"/>
    <property type="evidence" value="ECO:0007669"/>
    <property type="project" value="UniProtKB-KW"/>
</dbReference>
<evidence type="ECO:0000256" key="3">
    <source>
        <dbReference type="ARBA" id="ARBA00022737"/>
    </source>
</evidence>
<evidence type="ECO:0000313" key="12">
    <source>
        <dbReference type="EMBL" id="GBN35266.1"/>
    </source>
</evidence>
<keyword evidence="13" id="KW-1185">Reference proteome</keyword>